<feature type="transmembrane region" description="Helical" evidence="5">
    <location>
        <begin position="181"/>
        <end position="202"/>
    </location>
</feature>
<keyword evidence="9" id="KW-1185">Reference proteome</keyword>
<evidence type="ECO:0000313" key="8">
    <source>
        <dbReference type="Ensembl" id="ENSAPOP00000007551.1"/>
    </source>
</evidence>
<evidence type="ECO:0000259" key="7">
    <source>
        <dbReference type="PROSITE" id="PS50929"/>
    </source>
</evidence>
<dbReference type="SUPFAM" id="SSF52540">
    <property type="entry name" value="P-loop containing nucleoside triphosphate hydrolases"/>
    <property type="match status" value="1"/>
</dbReference>
<dbReference type="InterPro" id="IPR011527">
    <property type="entry name" value="ABC1_TM_dom"/>
</dbReference>
<evidence type="ECO:0000256" key="5">
    <source>
        <dbReference type="SAM" id="Phobius"/>
    </source>
</evidence>
<organism evidence="8 9">
    <name type="scientific">Acanthochromis polyacanthus</name>
    <name type="common">spiny chromis</name>
    <dbReference type="NCBI Taxonomy" id="80966"/>
    <lineage>
        <taxon>Eukaryota</taxon>
        <taxon>Metazoa</taxon>
        <taxon>Chordata</taxon>
        <taxon>Craniata</taxon>
        <taxon>Vertebrata</taxon>
        <taxon>Euteleostomi</taxon>
        <taxon>Actinopterygii</taxon>
        <taxon>Neopterygii</taxon>
        <taxon>Teleostei</taxon>
        <taxon>Neoteleostei</taxon>
        <taxon>Acanthomorphata</taxon>
        <taxon>Ovalentaria</taxon>
        <taxon>Pomacentridae</taxon>
        <taxon>Acanthochromis</taxon>
    </lineage>
</organism>
<feature type="transmembrane region" description="Helical" evidence="5">
    <location>
        <begin position="43"/>
        <end position="62"/>
    </location>
</feature>
<evidence type="ECO:0000256" key="4">
    <source>
        <dbReference type="ARBA" id="ARBA00023136"/>
    </source>
</evidence>
<dbReference type="AlphaFoldDB" id="A0A3Q1ERJ1"/>
<evidence type="ECO:0000259" key="6">
    <source>
        <dbReference type="PROSITE" id="PS50893"/>
    </source>
</evidence>
<dbReference type="InParanoid" id="A0A3Q1ERJ1"/>
<evidence type="ECO:0000256" key="2">
    <source>
        <dbReference type="ARBA" id="ARBA00022692"/>
    </source>
</evidence>
<dbReference type="GO" id="GO:0016020">
    <property type="term" value="C:membrane"/>
    <property type="evidence" value="ECO:0007669"/>
    <property type="project" value="UniProtKB-SubCell"/>
</dbReference>
<dbReference type="InterPro" id="IPR027417">
    <property type="entry name" value="P-loop_NTPase"/>
</dbReference>
<evidence type="ECO:0000256" key="3">
    <source>
        <dbReference type="ARBA" id="ARBA00022989"/>
    </source>
</evidence>
<feature type="domain" description="ABC transmembrane type-1" evidence="7">
    <location>
        <begin position="219"/>
        <end position="337"/>
    </location>
</feature>
<dbReference type="Pfam" id="PF00005">
    <property type="entry name" value="ABC_tran"/>
    <property type="match status" value="1"/>
</dbReference>
<reference evidence="8" key="1">
    <citation type="submission" date="2025-08" db="UniProtKB">
        <authorList>
            <consortium name="Ensembl"/>
        </authorList>
    </citation>
    <scope>IDENTIFICATION</scope>
</reference>
<protein>
    <submittedName>
        <fullName evidence="8">Transporter associated with antigen processing, subunit type a</fullName>
    </submittedName>
</protein>
<dbReference type="InterPro" id="IPR039421">
    <property type="entry name" value="Type_1_exporter"/>
</dbReference>
<dbReference type="Ensembl" id="ENSAPOT00000004744.1">
    <property type="protein sequence ID" value="ENSAPOP00000007551.1"/>
    <property type="gene ID" value="ENSAPOG00000009605.1"/>
</dbReference>
<feature type="transmembrane region" description="Helical" evidence="5">
    <location>
        <begin position="276"/>
        <end position="296"/>
    </location>
</feature>
<dbReference type="GeneTree" id="ENSGT00940000155431"/>
<comment type="subcellular location">
    <subcellularLocation>
        <location evidence="1">Membrane</location>
        <topology evidence="1">Multi-pass membrane protein</topology>
    </subcellularLocation>
</comment>
<dbReference type="PANTHER" id="PTHR43394:SF14">
    <property type="entry name" value="TRANSPORTER 2, ATP BINDING CASSETTE SUBFAMILY B"/>
    <property type="match status" value="1"/>
</dbReference>
<dbReference type="PROSITE" id="PS50929">
    <property type="entry name" value="ABC_TM1F"/>
    <property type="match status" value="1"/>
</dbReference>
<dbReference type="STRING" id="80966.ENSAPOP00000007551"/>
<keyword evidence="2 5" id="KW-0812">Transmembrane</keyword>
<dbReference type="InterPro" id="IPR003439">
    <property type="entry name" value="ABC_transporter-like_ATP-bd"/>
</dbReference>
<dbReference type="PANTHER" id="PTHR43394">
    <property type="entry name" value="ATP-DEPENDENT PERMEASE MDL1, MITOCHONDRIAL"/>
    <property type="match status" value="1"/>
</dbReference>
<evidence type="ECO:0000256" key="1">
    <source>
        <dbReference type="ARBA" id="ARBA00004141"/>
    </source>
</evidence>
<dbReference type="GO" id="GO:0016887">
    <property type="term" value="F:ATP hydrolysis activity"/>
    <property type="evidence" value="ECO:0007669"/>
    <property type="project" value="InterPro"/>
</dbReference>
<evidence type="ECO:0000313" key="9">
    <source>
        <dbReference type="Proteomes" id="UP000257200"/>
    </source>
</evidence>
<feature type="transmembrane region" description="Helical" evidence="5">
    <location>
        <begin position="155"/>
        <end position="175"/>
    </location>
</feature>
<dbReference type="GO" id="GO:0015421">
    <property type="term" value="F:ABC-type oligopeptide transporter activity"/>
    <property type="evidence" value="ECO:0007669"/>
    <property type="project" value="TreeGrafter"/>
</dbReference>
<reference evidence="8" key="2">
    <citation type="submission" date="2025-09" db="UniProtKB">
        <authorList>
            <consortium name="Ensembl"/>
        </authorList>
    </citation>
    <scope>IDENTIFICATION</scope>
</reference>
<dbReference type="Gene3D" id="3.40.50.300">
    <property type="entry name" value="P-loop containing nucleotide triphosphate hydrolases"/>
    <property type="match status" value="2"/>
</dbReference>
<keyword evidence="4 5" id="KW-0472">Membrane</keyword>
<dbReference type="InterPro" id="IPR036640">
    <property type="entry name" value="ABC1_TM_sf"/>
</dbReference>
<dbReference type="Gene3D" id="1.20.1560.10">
    <property type="entry name" value="ABC transporter type 1, transmembrane domain"/>
    <property type="match status" value="1"/>
</dbReference>
<dbReference type="SUPFAM" id="SSF90123">
    <property type="entry name" value="ABC transporter transmembrane region"/>
    <property type="match status" value="1"/>
</dbReference>
<name>A0A3Q1ERJ1_9TELE</name>
<dbReference type="Proteomes" id="UP000257200">
    <property type="component" value="Unplaced"/>
</dbReference>
<dbReference type="Pfam" id="PF00664">
    <property type="entry name" value="ABC_membrane"/>
    <property type="match status" value="1"/>
</dbReference>
<keyword evidence="3 5" id="KW-1133">Transmembrane helix</keyword>
<dbReference type="PROSITE" id="PS50893">
    <property type="entry name" value="ABC_TRANSPORTER_2"/>
    <property type="match status" value="1"/>
</dbReference>
<dbReference type="GO" id="GO:0005524">
    <property type="term" value="F:ATP binding"/>
    <property type="evidence" value="ECO:0007669"/>
    <property type="project" value="InterPro"/>
</dbReference>
<feature type="domain" description="ABC transporter" evidence="6">
    <location>
        <begin position="370"/>
        <end position="580"/>
    </location>
</feature>
<proteinExistence type="predicted"/>
<feature type="transmembrane region" description="Helical" evidence="5">
    <location>
        <begin position="12"/>
        <end position="37"/>
    </location>
</feature>
<sequence>MAVKTATMHKVAAFILGLCVDLSLFYASGFAVTHSVFGNLARLWVSAALRWLALSAVSLLTLGELKPLLTRFITAHSLLPAVFETGSKALYTEESQCGQVADARCWMMAAGASLAAALFWEITAPDSDEAATGKEKKQKARVLFMRVLYMLKPHYLLLLGGLVFLSLAVICNSPLMSLEVVLGSFVTIRIIHLFHLSSVFLLQPHPGRLTMVLYLTFLLSLAMQDSMALANEAANEVVSGIRVVQSFNTKTHEACRYDNRLMDIHKLKTRRDTVRAIYLLVRRLTGLGMQVIMLYYGKLFIQRGQMTTGNLVSFILYQSDLGDNIRTLTYVFGDMLNSVGAAGKVFEYLDRKPQVSTDGERKPDQLTGHVSFRSINFAYPTNLNKTVLQDFTLELKPGQMTALVGSSGEGKSTCVSLLERFYEPQDGEILLDGIPLESYDHSFLHKKIAVVSQEPVLFSGSIKDNIAYGLPDCSLDEIQEAARKANAHDFIRQLDKGYDTGKLFTPPQAGLLSCMQTEKPPVQQALAKCPNQTLLVIAHRLKTIEKADQIVVISGGKVGEQGTHQELMDMKGSYYKLRMEHFTEENSPQ</sequence>
<accession>A0A3Q1ERJ1</accession>